<dbReference type="AlphaFoldDB" id="A0A518I8Z6"/>
<dbReference type="KEGG" id="gfm:Enr17x_16080"/>
<protein>
    <submittedName>
        <fullName evidence="2">YqaJ-like viral recombinase domain protein</fullName>
    </submittedName>
</protein>
<name>A0A518I8Z6_9PLAN</name>
<dbReference type="Gene3D" id="3.90.320.10">
    <property type="match status" value="1"/>
</dbReference>
<proteinExistence type="predicted"/>
<organism evidence="2 3">
    <name type="scientific">Gimesia fumaroli</name>
    <dbReference type="NCBI Taxonomy" id="2527976"/>
    <lineage>
        <taxon>Bacteria</taxon>
        <taxon>Pseudomonadati</taxon>
        <taxon>Planctomycetota</taxon>
        <taxon>Planctomycetia</taxon>
        <taxon>Planctomycetales</taxon>
        <taxon>Planctomycetaceae</taxon>
        <taxon>Gimesia</taxon>
    </lineage>
</organism>
<reference evidence="2 3" key="1">
    <citation type="submission" date="2019-03" db="EMBL/GenBank/DDBJ databases">
        <title>Deep-cultivation of Planctomycetes and their phenomic and genomic characterization uncovers novel biology.</title>
        <authorList>
            <person name="Wiegand S."/>
            <person name="Jogler M."/>
            <person name="Boedeker C."/>
            <person name="Pinto D."/>
            <person name="Vollmers J."/>
            <person name="Rivas-Marin E."/>
            <person name="Kohn T."/>
            <person name="Peeters S.H."/>
            <person name="Heuer A."/>
            <person name="Rast P."/>
            <person name="Oberbeckmann S."/>
            <person name="Bunk B."/>
            <person name="Jeske O."/>
            <person name="Meyerdierks A."/>
            <person name="Storesund J.E."/>
            <person name="Kallscheuer N."/>
            <person name="Luecker S."/>
            <person name="Lage O.M."/>
            <person name="Pohl T."/>
            <person name="Merkel B.J."/>
            <person name="Hornburger P."/>
            <person name="Mueller R.-W."/>
            <person name="Bruemmer F."/>
            <person name="Labrenz M."/>
            <person name="Spormann A.M."/>
            <person name="Op den Camp H."/>
            <person name="Overmann J."/>
            <person name="Amann R."/>
            <person name="Jetten M.S.M."/>
            <person name="Mascher T."/>
            <person name="Medema M.H."/>
            <person name="Devos D.P."/>
            <person name="Kaster A.-K."/>
            <person name="Ovreas L."/>
            <person name="Rohde M."/>
            <person name="Galperin M.Y."/>
            <person name="Jogler C."/>
        </authorList>
    </citation>
    <scope>NUCLEOTIDE SEQUENCE [LARGE SCALE GENOMIC DNA]</scope>
    <source>
        <strain evidence="2 3">Enr17</strain>
    </source>
</reference>
<evidence type="ECO:0000259" key="1">
    <source>
        <dbReference type="Pfam" id="PF09588"/>
    </source>
</evidence>
<feature type="domain" description="YqaJ viral recombinase" evidence="1">
    <location>
        <begin position="18"/>
        <end position="153"/>
    </location>
</feature>
<dbReference type="Proteomes" id="UP000318313">
    <property type="component" value="Chromosome"/>
</dbReference>
<dbReference type="EMBL" id="CP037452">
    <property type="protein sequence ID" value="QDV49588.1"/>
    <property type="molecule type" value="Genomic_DNA"/>
</dbReference>
<evidence type="ECO:0000313" key="3">
    <source>
        <dbReference type="Proteomes" id="UP000318313"/>
    </source>
</evidence>
<dbReference type="SUPFAM" id="SSF52980">
    <property type="entry name" value="Restriction endonuclease-like"/>
    <property type="match status" value="1"/>
</dbReference>
<gene>
    <name evidence="2" type="ORF">Enr17x_16080</name>
</gene>
<keyword evidence="3" id="KW-1185">Reference proteome</keyword>
<dbReference type="PANTHER" id="PTHR46609:SF6">
    <property type="entry name" value="EXONUCLEASE, PHAGE-TYPE_RECB, C-TERMINAL DOMAIN-CONTAINING PROTEIN-RELATED"/>
    <property type="match status" value="1"/>
</dbReference>
<dbReference type="RefSeq" id="WP_145307461.1">
    <property type="nucleotide sequence ID" value="NZ_CP037452.1"/>
</dbReference>
<accession>A0A518I8Z6</accession>
<dbReference type="InterPro" id="IPR011604">
    <property type="entry name" value="PDDEXK-like_dom_sf"/>
</dbReference>
<dbReference type="Pfam" id="PF09588">
    <property type="entry name" value="YqaJ"/>
    <property type="match status" value="1"/>
</dbReference>
<dbReference type="InterPro" id="IPR011335">
    <property type="entry name" value="Restrct_endonuc-II-like"/>
</dbReference>
<sequence length="305" mass="35447">MSTATYEPIKVADPDTPEWEAARMTGIGASESADALELSQYGGRYKLFHRKIGTLQEDFENDDMWYGKEVEYLTAKYWERKNNRKILQHPCPMYRHPDYPFILATPDAKLSPKEGLELKSMHWRLAKEMGEEGTDFIPDSYVIQGQQQMFVMGWEVVNFAILVDRRLYQYKVHRNETLIEGLVAGLSEMWERIQNFDEPEPNWENPSVADTVKRLYRDVEKDSVIELSKEACKAWNRYELLGDDEKQIQEERKALKAFVLKELGNRSAGILAGGKKMVRRKEIQGCSYTVERKPRIDARAVKVPE</sequence>
<dbReference type="OrthoDB" id="46225at2"/>
<dbReference type="InterPro" id="IPR019080">
    <property type="entry name" value="YqaJ_viral_recombinase"/>
</dbReference>
<dbReference type="InterPro" id="IPR051703">
    <property type="entry name" value="NF-kappa-B_Signaling_Reg"/>
</dbReference>
<evidence type="ECO:0000313" key="2">
    <source>
        <dbReference type="EMBL" id="QDV49588.1"/>
    </source>
</evidence>
<dbReference type="PANTHER" id="PTHR46609">
    <property type="entry name" value="EXONUCLEASE, PHAGE-TYPE/RECB, C-TERMINAL DOMAIN-CONTAINING PROTEIN"/>
    <property type="match status" value="1"/>
</dbReference>